<dbReference type="SUPFAM" id="SSF63829">
    <property type="entry name" value="Calcium-dependent phosphotriesterase"/>
    <property type="match status" value="2"/>
</dbReference>
<protein>
    <recommendedName>
        <fullName evidence="5">Strictosidine synthase conserved region domain-containing protein</fullName>
    </recommendedName>
</protein>
<dbReference type="GO" id="GO:0005773">
    <property type="term" value="C:vacuole"/>
    <property type="evidence" value="ECO:0007669"/>
    <property type="project" value="UniProtKB-SubCell"/>
</dbReference>
<dbReference type="GO" id="GO:0016787">
    <property type="term" value="F:hydrolase activity"/>
    <property type="evidence" value="ECO:0007669"/>
    <property type="project" value="TreeGrafter"/>
</dbReference>
<dbReference type="InterPro" id="IPR018119">
    <property type="entry name" value="Strictosidine_synth_cons-reg"/>
</dbReference>
<keyword evidence="4" id="KW-0325">Glycoprotein</keyword>
<dbReference type="AlphaFoldDB" id="A0A8S9GMH7"/>
<evidence type="ECO:0000256" key="2">
    <source>
        <dbReference type="ARBA" id="ARBA00009191"/>
    </source>
</evidence>
<accession>A0A8S9GMH7</accession>
<dbReference type="InterPro" id="IPR011042">
    <property type="entry name" value="6-blade_b-propeller_TolB-like"/>
</dbReference>
<dbReference type="GO" id="GO:0012505">
    <property type="term" value="C:endomembrane system"/>
    <property type="evidence" value="ECO:0007669"/>
    <property type="project" value="TreeGrafter"/>
</dbReference>
<comment type="similarity">
    <text evidence="2">Belongs to the strictosidine synthase family.</text>
</comment>
<evidence type="ECO:0000313" key="6">
    <source>
        <dbReference type="EMBL" id="KAF2545022.1"/>
    </source>
</evidence>
<keyword evidence="3" id="KW-0926">Vacuole</keyword>
<comment type="caution">
    <text evidence="6">The sequence shown here is derived from an EMBL/GenBank/DDBJ whole genome shotgun (WGS) entry which is preliminary data.</text>
</comment>
<reference evidence="6" key="1">
    <citation type="submission" date="2019-12" db="EMBL/GenBank/DDBJ databases">
        <title>Genome sequencing and annotation of Brassica cretica.</title>
        <authorList>
            <person name="Studholme D.J."/>
            <person name="Sarris P.F."/>
        </authorList>
    </citation>
    <scope>NUCLEOTIDE SEQUENCE</scope>
    <source>
        <strain evidence="6">PFS-102/07</strain>
        <tissue evidence="6">Leaf</tissue>
    </source>
</reference>
<dbReference type="PANTHER" id="PTHR10426:SF106">
    <property type="entry name" value="PROTEIN STRICTOSIDINE SYNTHASE-LIKE 3"/>
    <property type="match status" value="1"/>
</dbReference>
<dbReference type="Gene3D" id="2.120.10.30">
    <property type="entry name" value="TolB, C-terminal domain"/>
    <property type="match status" value="2"/>
</dbReference>
<sequence length="427" mass="47656">MFRSELCDTKPSLLAYLKNEHICGRPLGLRFHKRTGDLYIADAYFGIMKVGPEGGLATSLTTEGDGMPLRFTNDLDVDDEGNVYFTDSSSVFQRRNFMHLIVSGEDTGRVLKYNPETKETTTLLRNLQFPNGLSLGKDGSFFIFCEGSIGSVTNMATTVFSKLSKIFFLFAIYCALDPFKHSSISKYPDFQTYKIDMPPLSSLPKERDHENLLQNSEIKFLNEVQGPESIAFDPLGRGPYTGVADGRILFWDGTRWTDFAYTSNNRSELCDTKSSLLAYLKNEHICGRPLGLRFHKRTGDLYVADAYFGIMKVGPEGGLATSLTTEGDGVPLRFTNDLDVDDEGNVYFTDSSSVFQRRNFMHLIVSGEDTGRVLKYNPETKETTTLLRNLQFPNGLSLGKDGSFFIFCEGSIGRCVLHLIPSVSPPS</sequence>
<dbReference type="Pfam" id="PF03088">
    <property type="entry name" value="Str_synth"/>
    <property type="match status" value="2"/>
</dbReference>
<dbReference type="EMBL" id="QGKY02001925">
    <property type="protein sequence ID" value="KAF2545022.1"/>
    <property type="molecule type" value="Genomic_DNA"/>
</dbReference>
<feature type="domain" description="Strictosidine synthase conserved region" evidence="5">
    <location>
        <begin position="336"/>
        <end position="416"/>
    </location>
</feature>
<gene>
    <name evidence="6" type="ORF">F2Q70_00019611</name>
</gene>
<organism evidence="6">
    <name type="scientific">Brassica cretica</name>
    <name type="common">Mustard</name>
    <dbReference type="NCBI Taxonomy" id="69181"/>
    <lineage>
        <taxon>Eukaryota</taxon>
        <taxon>Viridiplantae</taxon>
        <taxon>Streptophyta</taxon>
        <taxon>Embryophyta</taxon>
        <taxon>Tracheophyta</taxon>
        <taxon>Spermatophyta</taxon>
        <taxon>Magnoliopsida</taxon>
        <taxon>eudicotyledons</taxon>
        <taxon>Gunneridae</taxon>
        <taxon>Pentapetalae</taxon>
        <taxon>rosids</taxon>
        <taxon>malvids</taxon>
        <taxon>Brassicales</taxon>
        <taxon>Brassicaceae</taxon>
        <taxon>Brassiceae</taxon>
        <taxon>Brassica</taxon>
    </lineage>
</organism>
<comment type="subcellular location">
    <subcellularLocation>
        <location evidence="1">Vacuole</location>
    </subcellularLocation>
</comment>
<dbReference type="Pfam" id="PF20067">
    <property type="entry name" value="SSL_N"/>
    <property type="match status" value="1"/>
</dbReference>
<evidence type="ECO:0000259" key="5">
    <source>
        <dbReference type="Pfam" id="PF03088"/>
    </source>
</evidence>
<proteinExistence type="inferred from homology"/>
<evidence type="ECO:0000256" key="1">
    <source>
        <dbReference type="ARBA" id="ARBA00004116"/>
    </source>
</evidence>
<evidence type="ECO:0000256" key="4">
    <source>
        <dbReference type="ARBA" id="ARBA00023180"/>
    </source>
</evidence>
<dbReference type="PANTHER" id="PTHR10426">
    <property type="entry name" value="STRICTOSIDINE SYNTHASE-RELATED"/>
    <property type="match status" value="1"/>
</dbReference>
<name>A0A8S9GMH7_BRACR</name>
<evidence type="ECO:0000256" key="3">
    <source>
        <dbReference type="ARBA" id="ARBA00022554"/>
    </source>
</evidence>
<feature type="domain" description="Strictosidine synthase conserved region" evidence="5">
    <location>
        <begin position="73"/>
        <end position="149"/>
    </location>
</feature>